<dbReference type="EMBL" id="JASCZI010181928">
    <property type="protein sequence ID" value="MED6186446.1"/>
    <property type="molecule type" value="Genomic_DNA"/>
</dbReference>
<evidence type="ECO:0000313" key="4">
    <source>
        <dbReference type="Proteomes" id="UP001341840"/>
    </source>
</evidence>
<dbReference type="Pfam" id="PF02458">
    <property type="entry name" value="Transferase"/>
    <property type="match status" value="1"/>
</dbReference>
<evidence type="ECO:0000256" key="1">
    <source>
        <dbReference type="ARBA" id="ARBA00022679"/>
    </source>
</evidence>
<dbReference type="InterPro" id="IPR051283">
    <property type="entry name" value="Sec_Metabolite_Acyltrans"/>
</dbReference>
<dbReference type="InterPro" id="IPR023213">
    <property type="entry name" value="CAT-like_dom_sf"/>
</dbReference>
<keyword evidence="1" id="KW-0808">Transferase</keyword>
<organism evidence="3 4">
    <name type="scientific">Stylosanthes scabra</name>
    <dbReference type="NCBI Taxonomy" id="79078"/>
    <lineage>
        <taxon>Eukaryota</taxon>
        <taxon>Viridiplantae</taxon>
        <taxon>Streptophyta</taxon>
        <taxon>Embryophyta</taxon>
        <taxon>Tracheophyta</taxon>
        <taxon>Spermatophyta</taxon>
        <taxon>Magnoliopsida</taxon>
        <taxon>eudicotyledons</taxon>
        <taxon>Gunneridae</taxon>
        <taxon>Pentapetalae</taxon>
        <taxon>rosids</taxon>
        <taxon>fabids</taxon>
        <taxon>Fabales</taxon>
        <taxon>Fabaceae</taxon>
        <taxon>Papilionoideae</taxon>
        <taxon>50 kb inversion clade</taxon>
        <taxon>dalbergioids sensu lato</taxon>
        <taxon>Dalbergieae</taxon>
        <taxon>Pterocarpus clade</taxon>
        <taxon>Stylosanthes</taxon>
    </lineage>
</organism>
<evidence type="ECO:0008006" key="5">
    <source>
        <dbReference type="Google" id="ProtNLM"/>
    </source>
</evidence>
<sequence length="489" mass="54055">MGSARIISSSIVQAQDQNGYFSKKFHLTPWDLPYLPVETIQKGLLYFHNNPTNQETQSPIQIINHLKSSFSTTLTFFPPLTGRFIITTNNEYETSAYHILCNNQGALFVHAIADNTTVNDILQSNHVPSLVRSFFPLNGVKNHEGTSQPLLAVQVTELVDGFFIGCTLNHAVADGRSFWHFVNSWAEISRGRNKPSKLPSLERVFLNGVEPPIQFHFTKESDLEEQQPSPPERFFNFTKEKISQLKAKVNDEAGTVNISSLQAVLAYLWRSVIRCMRDCDPQEEVSYLFAVGARPRLVPPLPEDYFGNAAVMGGVTMTAEKLLEGGVGKCAFDMNKMIASYTDEKVRSHCASWVRAPIFFKLRSVANFNSLVTSSSPRFDVYGNDFGWGKPVAVRSGGANKRNGKISVFAGVEEGSIDIEVCLPFVILEALENDPEFMDAPTMVGNQQSQPKKGGKEDEAEGSVSCAHALELDLVAVDVPASPKKGLNL</sequence>
<dbReference type="Proteomes" id="UP001341840">
    <property type="component" value="Unassembled WGS sequence"/>
</dbReference>
<evidence type="ECO:0000313" key="3">
    <source>
        <dbReference type="EMBL" id="MED6186446.1"/>
    </source>
</evidence>
<dbReference type="Gene3D" id="3.30.559.10">
    <property type="entry name" value="Chloramphenicol acetyltransferase-like domain"/>
    <property type="match status" value="2"/>
</dbReference>
<comment type="caution">
    <text evidence="3">The sequence shown here is derived from an EMBL/GenBank/DDBJ whole genome shotgun (WGS) entry which is preliminary data.</text>
</comment>
<evidence type="ECO:0000256" key="2">
    <source>
        <dbReference type="SAM" id="MobiDB-lite"/>
    </source>
</evidence>
<name>A0ABU6WNF5_9FABA</name>
<dbReference type="PANTHER" id="PTHR31896:SF43">
    <property type="entry name" value="PROTEIN ENHANCED PSEUDOMONAS SUSCEPTIBILITY 1"/>
    <property type="match status" value="1"/>
</dbReference>
<feature type="region of interest" description="Disordered" evidence="2">
    <location>
        <begin position="438"/>
        <end position="462"/>
    </location>
</feature>
<dbReference type="PANTHER" id="PTHR31896">
    <property type="entry name" value="FAMILY REGULATORY PROTEIN, PUTATIVE (AFU_ORTHOLOGUE AFUA_3G14730)-RELATED"/>
    <property type="match status" value="1"/>
</dbReference>
<protein>
    <recommendedName>
        <fullName evidence="5">Shikimate O-hydroxycinnamoyltransferase</fullName>
    </recommendedName>
</protein>
<gene>
    <name evidence="3" type="ORF">PIB30_066754</name>
</gene>
<reference evidence="3 4" key="1">
    <citation type="journal article" date="2023" name="Plants (Basel)">
        <title>Bridging the Gap: Combining Genomics and Transcriptomics Approaches to Understand Stylosanthes scabra, an Orphan Legume from the Brazilian Caatinga.</title>
        <authorList>
            <person name="Ferreira-Neto J.R.C."/>
            <person name="da Silva M.D."/>
            <person name="Binneck E."/>
            <person name="de Melo N.F."/>
            <person name="da Silva R.H."/>
            <person name="de Melo A.L.T.M."/>
            <person name="Pandolfi V."/>
            <person name="Bustamante F.O."/>
            <person name="Brasileiro-Vidal A.C."/>
            <person name="Benko-Iseppon A.M."/>
        </authorList>
    </citation>
    <scope>NUCLEOTIDE SEQUENCE [LARGE SCALE GENOMIC DNA]</scope>
    <source>
        <tissue evidence="3">Leaves</tissue>
    </source>
</reference>
<proteinExistence type="predicted"/>
<keyword evidence="4" id="KW-1185">Reference proteome</keyword>
<accession>A0ABU6WNF5</accession>